<reference evidence="11" key="1">
    <citation type="journal article" date="2019" name="Int. J. Syst. Evol. Microbiol.">
        <title>The Global Catalogue of Microorganisms (GCM) 10K type strain sequencing project: providing services to taxonomists for standard genome sequencing and annotation.</title>
        <authorList>
            <consortium name="The Broad Institute Genomics Platform"/>
            <consortium name="The Broad Institute Genome Sequencing Center for Infectious Disease"/>
            <person name="Wu L."/>
            <person name="Ma J."/>
        </authorList>
    </citation>
    <scope>NUCLEOTIDE SEQUENCE [LARGE SCALE GENOMIC DNA]</scope>
    <source>
        <strain evidence="11">JCM 18302</strain>
    </source>
</reference>
<dbReference type="RefSeq" id="WP_345612938.1">
    <property type="nucleotide sequence ID" value="NZ_BAABJO010000052.1"/>
</dbReference>
<keyword evidence="2" id="KW-0813">Transport</keyword>
<dbReference type="InterPro" id="IPR005892">
    <property type="entry name" value="Gly-betaine_transp_ATP-bd"/>
</dbReference>
<keyword evidence="3" id="KW-0677">Repeat</keyword>
<keyword evidence="6" id="KW-0129">CBS domain</keyword>
<dbReference type="CDD" id="cd03295">
    <property type="entry name" value="ABC_OpuCA_Osmoprotection"/>
    <property type="match status" value="1"/>
</dbReference>
<dbReference type="Pfam" id="PF00005">
    <property type="entry name" value="ABC_tran"/>
    <property type="match status" value="1"/>
</dbReference>
<dbReference type="InterPro" id="IPR000644">
    <property type="entry name" value="CBS_dom"/>
</dbReference>
<dbReference type="InterPro" id="IPR003439">
    <property type="entry name" value="ABC_transporter-like_ATP-bd"/>
</dbReference>
<dbReference type="SUPFAM" id="SSF54631">
    <property type="entry name" value="CBS-domain pair"/>
    <property type="match status" value="1"/>
</dbReference>
<comment type="similarity">
    <text evidence="1">Belongs to the ABC transporter superfamily.</text>
</comment>
<evidence type="ECO:0000256" key="4">
    <source>
        <dbReference type="ARBA" id="ARBA00022741"/>
    </source>
</evidence>
<dbReference type="InterPro" id="IPR027417">
    <property type="entry name" value="P-loop_NTPase"/>
</dbReference>
<dbReference type="InterPro" id="IPR017871">
    <property type="entry name" value="ABC_transporter-like_CS"/>
</dbReference>
<dbReference type="PROSITE" id="PS50893">
    <property type="entry name" value="ABC_TRANSPORTER_2"/>
    <property type="match status" value="1"/>
</dbReference>
<dbReference type="PANTHER" id="PTHR43117">
    <property type="entry name" value="OSMOPROTECTANT IMPORT ATP-BINDING PROTEIN OSMV"/>
    <property type="match status" value="1"/>
</dbReference>
<dbReference type="Pfam" id="PF00571">
    <property type="entry name" value="CBS"/>
    <property type="match status" value="1"/>
</dbReference>
<evidence type="ECO:0000256" key="7">
    <source>
        <dbReference type="SAM" id="MobiDB-lite"/>
    </source>
</evidence>
<dbReference type="Proteomes" id="UP001500804">
    <property type="component" value="Unassembled WGS sequence"/>
</dbReference>
<gene>
    <name evidence="10" type="ORF">GCM10023320_80150</name>
</gene>
<dbReference type="SUPFAM" id="SSF52540">
    <property type="entry name" value="P-loop containing nucleoside triphosphate hydrolases"/>
    <property type="match status" value="1"/>
</dbReference>
<sequence>MTRTKIRLEHLTKRFPGQRAPAVDGLSLEIPEGEIVILVGPSGCGKTTTMKLINRLIEPTSGRIVLDDEDVTRVDPDRLRRRIGYVIQQIGLFPHQTIAQNIATVPRLLKWDRARIAKRVDELIETVGMDPATYRDRYPKQLSGGQRQRIGVARAMSADPDVMLMDEPFGAIDPITRDRLQNEFLRIQSELKKTIVFVTHDIDEAIKMGDRIAVLRDGSHVAQYDTPERILVDPADDFVADFIGRGASLKRLSLSRVRDIELGEWPTTAEDADPAEARRTLLASDKGCLLVLDEGRRPRSWVSSDHLAGAGGRRLSEVGLPIAVVTPHATLSDTLNEMLTARYSTAVVVDESGAYAGVVEIDTINEAIRGMRMRERSAARDRLEAESGTAERPDRAP</sequence>
<dbReference type="InterPro" id="IPR046342">
    <property type="entry name" value="CBS_dom_sf"/>
</dbReference>
<accession>A0ABP9P5S7</accession>
<dbReference type="PANTHER" id="PTHR43117:SF4">
    <property type="entry name" value="OSMOPROTECTANT IMPORT ATP-BINDING PROTEIN OSMV"/>
    <property type="match status" value="1"/>
</dbReference>
<feature type="region of interest" description="Disordered" evidence="7">
    <location>
        <begin position="376"/>
        <end position="397"/>
    </location>
</feature>
<evidence type="ECO:0000259" key="8">
    <source>
        <dbReference type="PROSITE" id="PS50893"/>
    </source>
</evidence>
<dbReference type="InterPro" id="IPR003593">
    <property type="entry name" value="AAA+_ATPase"/>
</dbReference>
<evidence type="ECO:0000259" key="9">
    <source>
        <dbReference type="PROSITE" id="PS51371"/>
    </source>
</evidence>
<evidence type="ECO:0000256" key="3">
    <source>
        <dbReference type="ARBA" id="ARBA00022737"/>
    </source>
</evidence>
<keyword evidence="5 10" id="KW-0067">ATP-binding</keyword>
<feature type="domain" description="ABC transporter" evidence="8">
    <location>
        <begin position="6"/>
        <end position="243"/>
    </location>
</feature>
<feature type="domain" description="CBS" evidence="9">
    <location>
        <begin position="315"/>
        <end position="375"/>
    </location>
</feature>
<organism evidence="10 11">
    <name type="scientific">Pseudonocardia adelaidensis</name>
    <dbReference type="NCBI Taxonomy" id="648754"/>
    <lineage>
        <taxon>Bacteria</taxon>
        <taxon>Bacillati</taxon>
        <taxon>Actinomycetota</taxon>
        <taxon>Actinomycetes</taxon>
        <taxon>Pseudonocardiales</taxon>
        <taxon>Pseudonocardiaceae</taxon>
        <taxon>Pseudonocardia</taxon>
    </lineage>
</organism>
<keyword evidence="4" id="KW-0547">Nucleotide-binding</keyword>
<evidence type="ECO:0000256" key="1">
    <source>
        <dbReference type="ARBA" id="ARBA00005417"/>
    </source>
</evidence>
<dbReference type="Gene3D" id="3.90.1280.20">
    <property type="match status" value="1"/>
</dbReference>
<dbReference type="Gene3D" id="3.40.50.300">
    <property type="entry name" value="P-loop containing nucleotide triphosphate hydrolases"/>
    <property type="match status" value="1"/>
</dbReference>
<protein>
    <submittedName>
        <fullName evidence="10">Betaine/proline/choline family ABC transporter ATP-binding protein</fullName>
    </submittedName>
</protein>
<dbReference type="NCBIfam" id="TIGR01186">
    <property type="entry name" value="proV"/>
    <property type="match status" value="1"/>
</dbReference>
<evidence type="ECO:0000256" key="6">
    <source>
        <dbReference type="PROSITE-ProRule" id="PRU00703"/>
    </source>
</evidence>
<dbReference type="SMART" id="SM00382">
    <property type="entry name" value="AAA"/>
    <property type="match status" value="1"/>
</dbReference>
<comment type="caution">
    <text evidence="10">The sequence shown here is derived from an EMBL/GenBank/DDBJ whole genome shotgun (WGS) entry which is preliminary data.</text>
</comment>
<dbReference type="PROSITE" id="PS51371">
    <property type="entry name" value="CBS"/>
    <property type="match status" value="1"/>
</dbReference>
<proteinExistence type="inferred from homology"/>
<evidence type="ECO:0000256" key="5">
    <source>
        <dbReference type="ARBA" id="ARBA00022840"/>
    </source>
</evidence>
<evidence type="ECO:0000256" key="2">
    <source>
        <dbReference type="ARBA" id="ARBA00022448"/>
    </source>
</evidence>
<dbReference type="PROSITE" id="PS00211">
    <property type="entry name" value="ABC_TRANSPORTER_1"/>
    <property type="match status" value="1"/>
</dbReference>
<dbReference type="EMBL" id="BAABJO010000052">
    <property type="protein sequence ID" value="GAA5141292.1"/>
    <property type="molecule type" value="Genomic_DNA"/>
</dbReference>
<keyword evidence="11" id="KW-1185">Reference proteome</keyword>
<evidence type="ECO:0000313" key="11">
    <source>
        <dbReference type="Proteomes" id="UP001500804"/>
    </source>
</evidence>
<evidence type="ECO:0000313" key="10">
    <source>
        <dbReference type="EMBL" id="GAA5141292.1"/>
    </source>
</evidence>
<dbReference type="GO" id="GO:0005524">
    <property type="term" value="F:ATP binding"/>
    <property type="evidence" value="ECO:0007669"/>
    <property type="project" value="UniProtKB-KW"/>
</dbReference>
<name>A0ABP9P5S7_9PSEU</name>